<evidence type="ECO:0000256" key="10">
    <source>
        <dbReference type="SAM" id="MobiDB-lite"/>
    </source>
</evidence>
<evidence type="ECO:0000256" key="7">
    <source>
        <dbReference type="ARBA" id="ARBA00044356"/>
    </source>
</evidence>
<gene>
    <name evidence="11" type="ORF">B0A48_04602</name>
</gene>
<evidence type="ECO:0000256" key="6">
    <source>
        <dbReference type="ARBA" id="ARBA00044147"/>
    </source>
</evidence>
<sequence length="507" mass="54219">MADTPNGANGNVPEKKAEPAPAKSVGDDGLTPAEKKKRAKEEKQARRAAEKAGAGTSTAPVTNGVEASNGAVQPVGESSSQAAQQQQPAQVPRAQPRRPVEQAAAPTSTQHGRNPSTATQPPPPRRRNSQSVLPAVPKPASKPPKPKESKDVPLFSHLYAAQPRPTLLTTPKDIHPAIQALGFQYSTYAICGSTARTAAMLLAFKAAIADYTTPTGTSLARHMTTHFLSPQIEFLKACRPISESMGNGIRFLKKAVVEIDPSVDEGEAKAYLRDSIDMFLRERIVVTDRAIATAAVKQIKQNAVVLTYAKSSLVEKTLVEAHEAGTQFKVICVDSRPLYEGRNLARTLGRRGIEVEYTPLSGIAHAMKDATLVLLGARSMLSNGRLVSRVGTASIALHASHADVPVIVLCESVKFTGKVALDSVVLNEIAPPEELLLPDTTPTTTEGEGEGEKVKTLADWRDIPGLQILNLMYDVTPAEYIRMVICEYGSLPPSSVPVVHRLANEGV</sequence>
<dbReference type="EMBL" id="NAJO01000009">
    <property type="protein sequence ID" value="OQO10244.1"/>
    <property type="molecule type" value="Genomic_DNA"/>
</dbReference>
<comment type="subunit">
    <text evidence="8">Component of the translation initiation factor 2B (eIF2B) complex which is a heterodecamer of two sets of five different subunits: alpha, beta, gamma, delta and epsilon. Subunits alpha, beta and delta comprise a regulatory subcomplex and subunits epsilon and gamma comprise a catalytic subcomplex. Within the complex, the hexameric regulatory complex resides at the center, with the two heterodimeric catalytic subcomplexes bound on opposite sides.</text>
</comment>
<dbReference type="InterPro" id="IPR000649">
    <property type="entry name" value="IF-2B-related"/>
</dbReference>
<dbReference type="Gene3D" id="3.40.50.10470">
    <property type="entry name" value="Translation initiation factor eif-2b, domain 2"/>
    <property type="match status" value="1"/>
</dbReference>
<feature type="compositionally biased region" description="Polar residues" evidence="10">
    <location>
        <begin position="107"/>
        <end position="119"/>
    </location>
</feature>
<dbReference type="Pfam" id="PF01008">
    <property type="entry name" value="IF-2B"/>
    <property type="match status" value="1"/>
</dbReference>
<dbReference type="GO" id="GO:0003743">
    <property type="term" value="F:translation initiation factor activity"/>
    <property type="evidence" value="ECO:0007669"/>
    <property type="project" value="UniProtKB-KW"/>
</dbReference>
<evidence type="ECO:0000256" key="3">
    <source>
        <dbReference type="ARBA" id="ARBA00022490"/>
    </source>
</evidence>
<dbReference type="GO" id="GO:0005829">
    <property type="term" value="C:cytosol"/>
    <property type="evidence" value="ECO:0007669"/>
    <property type="project" value="UniProtKB-SubCell"/>
</dbReference>
<evidence type="ECO:0000313" key="12">
    <source>
        <dbReference type="Proteomes" id="UP000192596"/>
    </source>
</evidence>
<keyword evidence="4" id="KW-0396">Initiation factor</keyword>
<comment type="subcellular location">
    <subcellularLocation>
        <location evidence="1">Cytoplasm</location>
        <location evidence="1">Cytosol</location>
    </subcellularLocation>
</comment>
<dbReference type="OrthoDB" id="10254737at2759"/>
<evidence type="ECO:0000256" key="8">
    <source>
        <dbReference type="ARBA" id="ARBA00046432"/>
    </source>
</evidence>
<dbReference type="PANTHER" id="PTHR10233">
    <property type="entry name" value="TRANSLATION INITIATION FACTOR EIF-2B"/>
    <property type="match status" value="1"/>
</dbReference>
<evidence type="ECO:0000256" key="1">
    <source>
        <dbReference type="ARBA" id="ARBA00004514"/>
    </source>
</evidence>
<evidence type="ECO:0000256" key="4">
    <source>
        <dbReference type="ARBA" id="ARBA00022540"/>
    </source>
</evidence>
<keyword evidence="3" id="KW-0963">Cytoplasm</keyword>
<feature type="region of interest" description="Disordered" evidence="10">
    <location>
        <begin position="1"/>
        <end position="151"/>
    </location>
</feature>
<feature type="compositionally biased region" description="Low complexity" evidence="10">
    <location>
        <begin position="81"/>
        <end position="94"/>
    </location>
</feature>
<dbReference type="AlphaFoldDB" id="A0A1V8TG43"/>
<dbReference type="InterPro" id="IPR042529">
    <property type="entry name" value="IF_2B-like_C"/>
</dbReference>
<keyword evidence="5" id="KW-0648">Protein biosynthesis</keyword>
<keyword evidence="12" id="KW-1185">Reference proteome</keyword>
<evidence type="ECO:0000256" key="2">
    <source>
        <dbReference type="ARBA" id="ARBA00007251"/>
    </source>
</evidence>
<name>A0A1V8TG43_9PEZI</name>
<evidence type="ECO:0000313" key="11">
    <source>
        <dbReference type="EMBL" id="OQO10244.1"/>
    </source>
</evidence>
<feature type="compositionally biased region" description="Basic and acidic residues" evidence="10">
    <location>
        <begin position="39"/>
        <end position="50"/>
    </location>
</feature>
<dbReference type="STRING" id="1507870.A0A1V8TG43"/>
<dbReference type="PANTHER" id="PTHR10233:SF14">
    <property type="entry name" value="TRANSLATION INITIATION FACTOR EIF-2B SUBUNIT DELTA"/>
    <property type="match status" value="1"/>
</dbReference>
<dbReference type="FunCoup" id="A0A1V8TG43">
    <property type="interactions" value="1524"/>
</dbReference>
<organism evidence="11 12">
    <name type="scientific">Cryoendolithus antarcticus</name>
    <dbReference type="NCBI Taxonomy" id="1507870"/>
    <lineage>
        <taxon>Eukaryota</taxon>
        <taxon>Fungi</taxon>
        <taxon>Dikarya</taxon>
        <taxon>Ascomycota</taxon>
        <taxon>Pezizomycotina</taxon>
        <taxon>Dothideomycetes</taxon>
        <taxon>Dothideomycetidae</taxon>
        <taxon>Cladosporiales</taxon>
        <taxon>Cladosporiaceae</taxon>
        <taxon>Cryoendolithus</taxon>
    </lineage>
</organism>
<proteinExistence type="inferred from homology"/>
<protein>
    <recommendedName>
        <fullName evidence="6">Translation initiation factor eIF2B subunit delta</fullName>
    </recommendedName>
    <alternativeName>
        <fullName evidence="7">eIF2B GDP-GTP exchange factor subunit delta</fullName>
    </alternativeName>
</protein>
<evidence type="ECO:0000256" key="9">
    <source>
        <dbReference type="RuleBase" id="RU003814"/>
    </source>
</evidence>
<dbReference type="InterPro" id="IPR037171">
    <property type="entry name" value="NagB/RpiA_transferase-like"/>
</dbReference>
<dbReference type="Proteomes" id="UP000192596">
    <property type="component" value="Unassembled WGS sequence"/>
</dbReference>
<dbReference type="InParanoid" id="A0A1V8TG43"/>
<comment type="similarity">
    <text evidence="2 9">Belongs to the eIF-2B alpha/beta/delta subunits family.</text>
</comment>
<dbReference type="SUPFAM" id="SSF100950">
    <property type="entry name" value="NagB/RpiA/CoA transferase-like"/>
    <property type="match status" value="1"/>
</dbReference>
<evidence type="ECO:0000256" key="5">
    <source>
        <dbReference type="ARBA" id="ARBA00022917"/>
    </source>
</evidence>
<accession>A0A1V8TG43</accession>
<reference evidence="12" key="1">
    <citation type="submission" date="2017-03" db="EMBL/GenBank/DDBJ databases">
        <title>Genomes of endolithic fungi from Antarctica.</title>
        <authorList>
            <person name="Coleine C."/>
            <person name="Masonjones S."/>
            <person name="Stajich J.E."/>
        </authorList>
    </citation>
    <scope>NUCLEOTIDE SEQUENCE [LARGE SCALE GENOMIC DNA]</scope>
    <source>
        <strain evidence="12">CCFEE 5527</strain>
    </source>
</reference>
<comment type="caution">
    <text evidence="11">The sequence shown here is derived from an EMBL/GenBank/DDBJ whole genome shotgun (WGS) entry which is preliminary data.</text>
</comment>